<proteinExistence type="predicted"/>
<protein>
    <submittedName>
        <fullName evidence="1">Uncharacterized protein</fullName>
    </submittedName>
</protein>
<gene>
    <name evidence="1" type="ORF">LCGC14_1488960</name>
</gene>
<organism evidence="1">
    <name type="scientific">marine sediment metagenome</name>
    <dbReference type="NCBI Taxonomy" id="412755"/>
    <lineage>
        <taxon>unclassified sequences</taxon>
        <taxon>metagenomes</taxon>
        <taxon>ecological metagenomes</taxon>
    </lineage>
</organism>
<reference evidence="1" key="1">
    <citation type="journal article" date="2015" name="Nature">
        <title>Complex archaea that bridge the gap between prokaryotes and eukaryotes.</title>
        <authorList>
            <person name="Spang A."/>
            <person name="Saw J.H."/>
            <person name="Jorgensen S.L."/>
            <person name="Zaremba-Niedzwiedzka K."/>
            <person name="Martijn J."/>
            <person name="Lind A.E."/>
            <person name="van Eijk R."/>
            <person name="Schleper C."/>
            <person name="Guy L."/>
            <person name="Ettema T.J."/>
        </authorList>
    </citation>
    <scope>NUCLEOTIDE SEQUENCE</scope>
</reference>
<sequence>MKVYLLIVKSTDSKKLIAAHVFSTAKVAGEHGNEIRHLLGNDATVEISPQIVCEE</sequence>
<accession>A0A0F9J7A1</accession>
<evidence type="ECO:0000313" key="1">
    <source>
        <dbReference type="EMBL" id="KKM65659.1"/>
    </source>
</evidence>
<name>A0A0F9J7A1_9ZZZZ</name>
<dbReference type="EMBL" id="LAZR01010686">
    <property type="protein sequence ID" value="KKM65659.1"/>
    <property type="molecule type" value="Genomic_DNA"/>
</dbReference>
<comment type="caution">
    <text evidence="1">The sequence shown here is derived from an EMBL/GenBank/DDBJ whole genome shotgun (WGS) entry which is preliminary data.</text>
</comment>
<dbReference type="AlphaFoldDB" id="A0A0F9J7A1"/>